<organism evidence="1 2">
    <name type="scientific">Acropora cervicornis</name>
    <name type="common">Staghorn coral</name>
    <dbReference type="NCBI Taxonomy" id="6130"/>
    <lineage>
        <taxon>Eukaryota</taxon>
        <taxon>Metazoa</taxon>
        <taxon>Cnidaria</taxon>
        <taxon>Anthozoa</taxon>
        <taxon>Hexacorallia</taxon>
        <taxon>Scleractinia</taxon>
        <taxon>Astrocoeniina</taxon>
        <taxon>Acroporidae</taxon>
        <taxon>Acropora</taxon>
    </lineage>
</organism>
<sequence>MSNFELVNYTTKDLPSAMLLCANCARGRCEDTSDDAVLTVVVVEYIDVERLDEKVETGGRVEEEGTVIVAIDGDGRVESG</sequence>
<protein>
    <submittedName>
        <fullName evidence="1">Uncharacterized protein</fullName>
    </submittedName>
</protein>
<gene>
    <name evidence="1" type="ORF">P5673_018051</name>
</gene>
<evidence type="ECO:0000313" key="1">
    <source>
        <dbReference type="EMBL" id="KAK2559419.1"/>
    </source>
</evidence>
<dbReference type="AlphaFoldDB" id="A0AAD9QDZ7"/>
<comment type="caution">
    <text evidence="1">The sequence shown here is derived from an EMBL/GenBank/DDBJ whole genome shotgun (WGS) entry which is preliminary data.</text>
</comment>
<name>A0AAD9QDZ7_ACRCE</name>
<reference evidence="1" key="2">
    <citation type="journal article" date="2023" name="Science">
        <title>Genomic signatures of disease resistance in endangered staghorn corals.</title>
        <authorList>
            <person name="Vollmer S.V."/>
            <person name="Selwyn J.D."/>
            <person name="Despard B.A."/>
            <person name="Roesel C.L."/>
        </authorList>
    </citation>
    <scope>NUCLEOTIDE SEQUENCE</scope>
    <source>
        <strain evidence="1">K2</strain>
    </source>
</reference>
<evidence type="ECO:0000313" key="2">
    <source>
        <dbReference type="Proteomes" id="UP001249851"/>
    </source>
</evidence>
<keyword evidence="2" id="KW-1185">Reference proteome</keyword>
<proteinExistence type="predicted"/>
<accession>A0AAD9QDZ7</accession>
<reference evidence="1" key="1">
    <citation type="journal article" date="2023" name="G3 (Bethesda)">
        <title>Whole genome assembly and annotation of the endangered Caribbean coral Acropora cervicornis.</title>
        <authorList>
            <person name="Selwyn J.D."/>
            <person name="Vollmer S.V."/>
        </authorList>
    </citation>
    <scope>NUCLEOTIDE SEQUENCE</scope>
    <source>
        <strain evidence="1">K2</strain>
    </source>
</reference>
<dbReference type="Proteomes" id="UP001249851">
    <property type="component" value="Unassembled WGS sequence"/>
</dbReference>
<dbReference type="EMBL" id="JARQWQ010000040">
    <property type="protein sequence ID" value="KAK2559419.1"/>
    <property type="molecule type" value="Genomic_DNA"/>
</dbReference>